<organism evidence="4 5">
    <name type="scientific">Mycoplasma phocoenae</name>
    <dbReference type="NCBI Taxonomy" id="754517"/>
    <lineage>
        <taxon>Bacteria</taxon>
        <taxon>Bacillati</taxon>
        <taxon>Mycoplasmatota</taxon>
        <taxon>Mollicutes</taxon>
        <taxon>Mycoplasmataceae</taxon>
        <taxon>Mycoplasma</taxon>
    </lineage>
</organism>
<feature type="binding site" evidence="3">
    <location>
        <position position="151"/>
    </location>
    <ligand>
        <name>a divalent metal cation</name>
        <dbReference type="ChEBI" id="CHEBI:60240"/>
        <label>2</label>
    </ligand>
</feature>
<sequence>MKYFDIHTHPFKEYYEQPIETIQEWFDDNMKLMFIVGTNIETSKEVIETTKYFKNTYPIVGIHPNESNGMDDGIALEKIMTDEVIAIGEVGLDYHYDDTPSPEEQKISLREQIKVAQKRNIPVMLHIRDAMEDAIKLVTEEQYKNTDFIFHSFAGDAQDVEILLQYPNIYFSISGVVTFKNGKNTQEAVKNIPIDRIFTETDTPYLTPVPLRGKPNISPYVCHTTKFIAAIKNVSENTLLKQIQKNIEKVFKVYVD</sequence>
<feature type="binding site" evidence="3">
    <location>
        <position position="9"/>
    </location>
    <ligand>
        <name>a divalent metal cation</name>
        <dbReference type="ChEBI" id="CHEBI:60240"/>
        <label>1</label>
    </ligand>
</feature>
<dbReference type="RefSeq" id="WP_169604772.1">
    <property type="nucleotide sequence ID" value="NZ_CP051481.1"/>
</dbReference>
<keyword evidence="5" id="KW-1185">Reference proteome</keyword>
<evidence type="ECO:0000256" key="2">
    <source>
        <dbReference type="ARBA" id="ARBA00022801"/>
    </source>
</evidence>
<evidence type="ECO:0000256" key="1">
    <source>
        <dbReference type="ARBA" id="ARBA00022723"/>
    </source>
</evidence>
<dbReference type="PANTHER" id="PTHR46124">
    <property type="entry name" value="D-AMINOACYL-TRNA DEACYLASE"/>
    <property type="match status" value="1"/>
</dbReference>
<dbReference type="InterPro" id="IPR018228">
    <property type="entry name" value="DNase_TatD-rel_CS"/>
</dbReference>
<dbReference type="EMBL" id="CP051481">
    <property type="protein sequence ID" value="QJG66721.1"/>
    <property type="molecule type" value="Genomic_DNA"/>
</dbReference>
<proteinExistence type="predicted"/>
<feature type="binding site" evidence="3">
    <location>
        <position position="7"/>
    </location>
    <ligand>
        <name>a divalent metal cation</name>
        <dbReference type="ChEBI" id="CHEBI:60240"/>
        <label>1</label>
    </ligand>
</feature>
<dbReference type="PANTHER" id="PTHR46124:SF2">
    <property type="entry name" value="D-AMINOACYL-TRNA DEACYLASE"/>
    <property type="match status" value="1"/>
</dbReference>
<name>A0A858U3Y0_9MOLU</name>
<dbReference type="GO" id="GO:0046872">
    <property type="term" value="F:metal ion binding"/>
    <property type="evidence" value="ECO:0007669"/>
    <property type="project" value="UniProtKB-KW"/>
</dbReference>
<dbReference type="AlphaFoldDB" id="A0A858U3Y0"/>
<dbReference type="Gene3D" id="3.20.20.140">
    <property type="entry name" value="Metal-dependent hydrolases"/>
    <property type="match status" value="1"/>
</dbReference>
<keyword evidence="2 4" id="KW-0378">Hydrolase</keyword>
<dbReference type="GO" id="GO:0004536">
    <property type="term" value="F:DNA nuclease activity"/>
    <property type="evidence" value="ECO:0007669"/>
    <property type="project" value="InterPro"/>
</dbReference>
<evidence type="ECO:0000313" key="4">
    <source>
        <dbReference type="EMBL" id="QJG66721.1"/>
    </source>
</evidence>
<dbReference type="Pfam" id="PF01026">
    <property type="entry name" value="TatD_DNase"/>
    <property type="match status" value="1"/>
</dbReference>
<dbReference type="PIRSF" id="PIRSF005902">
    <property type="entry name" value="DNase_TatD"/>
    <property type="match status" value="1"/>
</dbReference>
<reference evidence="4 5" key="1">
    <citation type="submission" date="2020-04" db="EMBL/GenBank/DDBJ databases">
        <title>Novel Mycoplasma species detected in Phocoena phocoena (harbor porpoise) from the USA.</title>
        <authorList>
            <person name="Volokhov D.V."/>
        </authorList>
    </citation>
    <scope>NUCLEOTIDE SEQUENCE [LARGE SCALE GENOMIC DNA]</scope>
    <source>
        <strain evidence="4 5">Phocoena C-264-GEN</strain>
    </source>
</reference>
<feature type="binding site" evidence="3">
    <location>
        <position position="202"/>
    </location>
    <ligand>
        <name>a divalent metal cation</name>
        <dbReference type="ChEBI" id="CHEBI:60240"/>
        <label>1</label>
    </ligand>
</feature>
<dbReference type="GO" id="GO:0005829">
    <property type="term" value="C:cytosol"/>
    <property type="evidence" value="ECO:0007669"/>
    <property type="project" value="TreeGrafter"/>
</dbReference>
<dbReference type="FunFam" id="3.20.20.140:FF:000005">
    <property type="entry name" value="TatD family hydrolase"/>
    <property type="match status" value="1"/>
</dbReference>
<dbReference type="InterPro" id="IPR001130">
    <property type="entry name" value="TatD-like"/>
</dbReference>
<dbReference type="CDD" id="cd01310">
    <property type="entry name" value="TatD_DNAse"/>
    <property type="match status" value="1"/>
</dbReference>
<dbReference type="InterPro" id="IPR032466">
    <property type="entry name" value="Metal_Hydrolase"/>
</dbReference>
<evidence type="ECO:0000256" key="3">
    <source>
        <dbReference type="PIRSR" id="PIRSR005902-1"/>
    </source>
</evidence>
<dbReference type="PROSITE" id="PS01090">
    <property type="entry name" value="TATD_2"/>
    <property type="match status" value="1"/>
</dbReference>
<dbReference type="GO" id="GO:0016788">
    <property type="term" value="F:hydrolase activity, acting on ester bonds"/>
    <property type="evidence" value="ECO:0007669"/>
    <property type="project" value="InterPro"/>
</dbReference>
<dbReference type="KEGG" id="mphe:HGG69_00015"/>
<dbReference type="InterPro" id="IPR015991">
    <property type="entry name" value="TatD/YcfH-like"/>
</dbReference>
<protein>
    <submittedName>
        <fullName evidence="4">TatD family hydrolase</fullName>
    </submittedName>
</protein>
<dbReference type="SUPFAM" id="SSF51556">
    <property type="entry name" value="Metallo-dependent hydrolases"/>
    <property type="match status" value="1"/>
</dbReference>
<dbReference type="NCBIfam" id="TIGR00010">
    <property type="entry name" value="YchF/TatD family DNA exonuclease"/>
    <property type="match status" value="1"/>
</dbReference>
<evidence type="ECO:0000313" key="5">
    <source>
        <dbReference type="Proteomes" id="UP000501060"/>
    </source>
</evidence>
<keyword evidence="1 3" id="KW-0479">Metal-binding</keyword>
<gene>
    <name evidence="4" type="ORF">HGG69_00015</name>
</gene>
<dbReference type="Proteomes" id="UP000501060">
    <property type="component" value="Chromosome"/>
</dbReference>
<feature type="binding site" evidence="3">
    <location>
        <position position="89"/>
    </location>
    <ligand>
        <name>a divalent metal cation</name>
        <dbReference type="ChEBI" id="CHEBI:60240"/>
        <label>1</label>
    </ligand>
</feature>
<accession>A0A858U3Y0</accession>
<feature type="binding site" evidence="3">
    <location>
        <position position="126"/>
    </location>
    <ligand>
        <name>a divalent metal cation</name>
        <dbReference type="ChEBI" id="CHEBI:60240"/>
        <label>2</label>
    </ligand>
</feature>